<dbReference type="InterPro" id="IPR006175">
    <property type="entry name" value="YjgF/YER057c/UK114"/>
</dbReference>
<dbReference type="EMBL" id="CP020612">
    <property type="protein sequence ID" value="ARJ69533.1"/>
    <property type="molecule type" value="Genomic_DNA"/>
</dbReference>
<keyword evidence="2" id="KW-1185">Reference proteome</keyword>
<dbReference type="Pfam" id="PF01042">
    <property type="entry name" value="Ribonuc_L-PSP"/>
    <property type="match status" value="1"/>
</dbReference>
<dbReference type="InterPro" id="IPR013813">
    <property type="entry name" value="Endoribo_LPSP/chorism_mut-like"/>
</dbReference>
<proteinExistence type="predicted"/>
<dbReference type="OrthoDB" id="9806350at2"/>
<protein>
    <submittedName>
        <fullName evidence="1">Uncharacterized protein</fullName>
    </submittedName>
</protein>
<dbReference type="AlphaFoldDB" id="A0A1W6CXD7"/>
<dbReference type="CDD" id="cd02199">
    <property type="entry name" value="YjgF_YER057c_UK114_like_1"/>
    <property type="match status" value="1"/>
</dbReference>
<dbReference type="PANTHER" id="PTHR43760">
    <property type="entry name" value="ENDORIBONUCLEASE-RELATED"/>
    <property type="match status" value="1"/>
</dbReference>
<dbReference type="SUPFAM" id="SSF55298">
    <property type="entry name" value="YjgF-like"/>
    <property type="match status" value="1"/>
</dbReference>
<dbReference type="InterPro" id="IPR035959">
    <property type="entry name" value="RutC-like_sf"/>
</dbReference>
<dbReference type="Proteomes" id="UP000193017">
    <property type="component" value="Chromosome"/>
</dbReference>
<sequence length="151" mass="15388">MSIDARLSELNITLPAAPAPAANYVPAVQSGNLLFVSGQIPAGPEGLIRGRLGADMDVAAGAQAARACGLALLAQARAALGSLDRIARVVKLTGFVASTPDFTDQPEVVNGCSDLMVEVFGDRGRHARAAVSAPALPRGVAVEVEAVFEIA</sequence>
<organism evidence="1 2">
    <name type="scientific">Paracoccus contaminans</name>
    <dbReference type="NCBI Taxonomy" id="1945662"/>
    <lineage>
        <taxon>Bacteria</taxon>
        <taxon>Pseudomonadati</taxon>
        <taxon>Pseudomonadota</taxon>
        <taxon>Alphaproteobacteria</taxon>
        <taxon>Rhodobacterales</taxon>
        <taxon>Paracoccaceae</taxon>
        <taxon>Paracoccus</taxon>
    </lineage>
</organism>
<name>A0A1W6CXD7_9RHOB</name>
<evidence type="ECO:0000313" key="1">
    <source>
        <dbReference type="EMBL" id="ARJ69533.1"/>
    </source>
</evidence>
<dbReference type="KEGG" id="pcon:B0A89_07740"/>
<dbReference type="PANTHER" id="PTHR43760:SF1">
    <property type="entry name" value="ENDORIBONUCLEASE L-PSP_CHORISMATE MUTASE-LIKE DOMAIN-CONTAINING PROTEIN"/>
    <property type="match status" value="1"/>
</dbReference>
<reference evidence="1 2" key="1">
    <citation type="submission" date="2017-03" db="EMBL/GenBank/DDBJ databases">
        <title>Genome sequence of Paracoccus contaminans isolated from a water microcosm.</title>
        <authorList>
            <person name="Aurass P."/>
            <person name="Karste S."/>
            <person name="Trost E."/>
            <person name="Glaeser S.P."/>
            <person name="Kaempfer P."/>
            <person name="Flieger A."/>
        </authorList>
    </citation>
    <scope>NUCLEOTIDE SEQUENCE [LARGE SCALE GENOMIC DNA]</scope>
    <source>
        <strain evidence="2">RKI 16-01929T\LMG 29738T\CCM 8701T\CIP 111112T</strain>
    </source>
</reference>
<evidence type="ECO:0000313" key="2">
    <source>
        <dbReference type="Proteomes" id="UP000193017"/>
    </source>
</evidence>
<dbReference type="RefSeq" id="WP_085377651.1">
    <property type="nucleotide sequence ID" value="NZ_CP020612.1"/>
</dbReference>
<dbReference type="Gene3D" id="3.30.1330.40">
    <property type="entry name" value="RutC-like"/>
    <property type="match status" value="1"/>
</dbReference>
<accession>A0A1W6CXD7</accession>
<gene>
    <name evidence="1" type="ORF">B0A89_07740</name>
</gene>
<dbReference type="STRING" id="1945662.B0A89_07740"/>